<feature type="transmembrane region" description="Helical" evidence="2">
    <location>
        <begin position="700"/>
        <end position="720"/>
    </location>
</feature>
<keyword evidence="5" id="KW-1185">Reference proteome</keyword>
<dbReference type="PANTHER" id="PTHR43592:SF24">
    <property type="entry name" value="CAAX AMINO TERMINAL PROTEASE FAMILY PROTEIN"/>
    <property type="match status" value="1"/>
</dbReference>
<protein>
    <submittedName>
        <fullName evidence="4">Serine palmitoyltransferase 2</fullName>
    </submittedName>
</protein>
<organism evidence="4 5">
    <name type="scientific">Chlorella sorokiniana</name>
    <name type="common">Freshwater green alga</name>
    <dbReference type="NCBI Taxonomy" id="3076"/>
    <lineage>
        <taxon>Eukaryota</taxon>
        <taxon>Viridiplantae</taxon>
        <taxon>Chlorophyta</taxon>
        <taxon>core chlorophytes</taxon>
        <taxon>Trebouxiophyceae</taxon>
        <taxon>Chlorellales</taxon>
        <taxon>Chlorellaceae</taxon>
        <taxon>Chlorella clade</taxon>
        <taxon>Chlorella</taxon>
    </lineage>
</organism>
<keyword evidence="2" id="KW-0472">Membrane</keyword>
<evidence type="ECO:0000259" key="3">
    <source>
        <dbReference type="PROSITE" id="PS50142"/>
    </source>
</evidence>
<feature type="transmembrane region" description="Helical" evidence="2">
    <location>
        <begin position="202"/>
        <end position="225"/>
    </location>
</feature>
<dbReference type="Pfam" id="PF14622">
    <property type="entry name" value="Ribonucleas_3_3"/>
    <property type="match status" value="1"/>
</dbReference>
<keyword evidence="2" id="KW-0812">Transmembrane</keyword>
<feature type="region of interest" description="Disordered" evidence="1">
    <location>
        <begin position="502"/>
        <end position="523"/>
    </location>
</feature>
<dbReference type="Proteomes" id="UP000239899">
    <property type="component" value="Unassembled WGS sequence"/>
</dbReference>
<dbReference type="GO" id="GO:0004525">
    <property type="term" value="F:ribonuclease III activity"/>
    <property type="evidence" value="ECO:0007669"/>
    <property type="project" value="InterPro"/>
</dbReference>
<feature type="transmembrane region" description="Helical" evidence="2">
    <location>
        <begin position="168"/>
        <end position="190"/>
    </location>
</feature>
<reference evidence="4 5" key="1">
    <citation type="journal article" date="2018" name="Plant J.">
        <title>Genome sequences of Chlorella sorokiniana UTEX 1602 and Micractinium conductrix SAG 241.80: implications to maltose excretion by a green alga.</title>
        <authorList>
            <person name="Arriola M.B."/>
            <person name="Velmurugan N."/>
            <person name="Zhang Y."/>
            <person name="Plunkett M.H."/>
            <person name="Hondzo H."/>
            <person name="Barney B.M."/>
        </authorList>
    </citation>
    <scope>NUCLEOTIDE SEQUENCE [LARGE SCALE GENOMIC DNA]</scope>
    <source>
        <strain evidence="5">UTEX 1602</strain>
    </source>
</reference>
<dbReference type="OrthoDB" id="361580at2759"/>
<feature type="transmembrane region" description="Helical" evidence="2">
    <location>
        <begin position="546"/>
        <end position="567"/>
    </location>
</feature>
<feature type="transmembrane region" description="Helical" evidence="2">
    <location>
        <begin position="726"/>
        <end position="744"/>
    </location>
</feature>
<keyword evidence="2" id="KW-1133">Transmembrane helix</keyword>
<evidence type="ECO:0000256" key="1">
    <source>
        <dbReference type="SAM" id="MobiDB-lite"/>
    </source>
</evidence>
<feature type="domain" description="RNase III" evidence="3">
    <location>
        <begin position="774"/>
        <end position="898"/>
    </location>
</feature>
<name>A0A2P6TLL4_CHLSO</name>
<feature type="transmembrane region" description="Helical" evidence="2">
    <location>
        <begin position="75"/>
        <end position="102"/>
    </location>
</feature>
<evidence type="ECO:0000313" key="5">
    <source>
        <dbReference type="Proteomes" id="UP000239899"/>
    </source>
</evidence>
<dbReference type="InterPro" id="IPR000999">
    <property type="entry name" value="RNase_III_dom"/>
</dbReference>
<dbReference type="GO" id="GO:0004175">
    <property type="term" value="F:endopeptidase activity"/>
    <property type="evidence" value="ECO:0007669"/>
    <property type="project" value="UniProtKB-ARBA"/>
</dbReference>
<feature type="transmembrane region" description="Helical" evidence="2">
    <location>
        <begin position="123"/>
        <end position="148"/>
    </location>
</feature>
<comment type="caution">
    <text evidence="4">The sequence shown here is derived from an EMBL/GenBank/DDBJ whole genome shotgun (WGS) entry which is preliminary data.</text>
</comment>
<gene>
    <name evidence="4" type="ORF">C2E21_6382</name>
</gene>
<feature type="region of interest" description="Disordered" evidence="1">
    <location>
        <begin position="289"/>
        <end position="310"/>
    </location>
</feature>
<dbReference type="PROSITE" id="PS50142">
    <property type="entry name" value="RNASE_3_2"/>
    <property type="match status" value="1"/>
</dbReference>
<dbReference type="GO" id="GO:0080120">
    <property type="term" value="P:CAAX-box protein maturation"/>
    <property type="evidence" value="ECO:0007669"/>
    <property type="project" value="UniProtKB-ARBA"/>
</dbReference>
<feature type="transmembrane region" description="Helical" evidence="2">
    <location>
        <begin position="237"/>
        <end position="259"/>
    </location>
</feature>
<evidence type="ECO:0000313" key="4">
    <source>
        <dbReference type="EMBL" id="PRW45165.1"/>
    </source>
</evidence>
<feature type="compositionally biased region" description="Low complexity" evidence="1">
    <location>
        <begin position="514"/>
        <end position="523"/>
    </location>
</feature>
<dbReference type="InterPro" id="IPR036389">
    <property type="entry name" value="RNase_III_sf"/>
</dbReference>
<dbReference type="EMBL" id="LHPG02000012">
    <property type="protein sequence ID" value="PRW45165.1"/>
    <property type="molecule type" value="Genomic_DNA"/>
</dbReference>
<dbReference type="PANTHER" id="PTHR43592">
    <property type="entry name" value="CAAX AMINO TERMINAL PROTEASE"/>
    <property type="match status" value="1"/>
</dbReference>
<dbReference type="Pfam" id="PF02517">
    <property type="entry name" value="Rce1-like"/>
    <property type="match status" value="1"/>
</dbReference>
<dbReference type="SUPFAM" id="SSF69065">
    <property type="entry name" value="RNase III domain-like"/>
    <property type="match status" value="1"/>
</dbReference>
<sequence length="942" mass="102636">MKVPAALLSPILPLSSSLAAAITFTAVYGVLSPLSYGYFSIWKYSPYLSSALGAGGKFLGFLLRSIFLVNHDLNVIAASTVFITAGMSACTSAQAAVLSDWFKNAAAARRLAFQERHPRVIPAICRLMSPLVLIFGPLIGVPAAILMYGVRTPDSINTAMKLRKWSAWGTLACLIVLSVFALLAMALAVLHHRAVGGSRTPVLLAFALLAQILLIEVSGSARVRALYQKTVSTNDHFYYPLIVLPELLQQLISLWPALLHKIGLAEGYKLRGWRTATWSWVTRAFPHPDDLSSASPSAAENGQAGLKPAAEVEDGAARGASGCKAEALSLLALLLLAGAACAWRQEHEDKPPPPPILPREVLRCIKHRDCLGEGWRPVCAGNKALNTTGAFPNWCYMHCANKQEGVHWEKLFSYRASRYWRGREAHAKQQQQPWAPQRAAGGIGSDRQCWRLAAAADGGSTRQPASRSACPWGGPLGRALANSRSPDDSQYQAQQLADSSRQQAGIQLPAAAEQQQQQQQQQQQWWQRHAPRWQLPAVPWELNTTIVLMVLWGVWFTFAAHTLVPAVLRRLGVRLSSSSASQAVRHLSLDTLQVVATVLLLQRGLRQYQPRKLGLFALQLQPLKQWVPAVAAGAATFPLIDCLYKRLVSWMAIEEAASGAAEQIMAASSPATQTLWFGVLAICAPIWEEIMFRGFLLPSLARYLPAWGAIATTSLIFAAVHFSREGALPLLLLGCVFGAAYAATRNLLAPILLHSLWNCLLLDKRMPEASRAEIEALEARLGYSFQNRYLLRLALIHSSAAPTTCNNIMAWVGDAAMYTLLTEEVGAKLGYIAVGTLSEVRKTLIGRAMCERYANHLGLSQYLVLGKSIIVQHNGRVSANMAAEMFEAVMGAIYLDSDIEAVRRCYLAHFPLPDDPLVLLKPDGTGGIPAASSTPASDNPWE</sequence>
<dbReference type="SMART" id="SM00535">
    <property type="entry name" value="RIBOc"/>
    <property type="match status" value="1"/>
</dbReference>
<dbReference type="AlphaFoldDB" id="A0A2P6TLL4"/>
<accession>A0A2P6TLL4</accession>
<dbReference type="Gene3D" id="1.10.1520.10">
    <property type="entry name" value="Ribonuclease III domain"/>
    <property type="match status" value="1"/>
</dbReference>
<dbReference type="InterPro" id="IPR003675">
    <property type="entry name" value="Rce1/LyrA-like_dom"/>
</dbReference>
<evidence type="ECO:0000256" key="2">
    <source>
        <dbReference type="SAM" id="Phobius"/>
    </source>
</evidence>
<dbReference type="GO" id="GO:0016740">
    <property type="term" value="F:transferase activity"/>
    <property type="evidence" value="ECO:0007669"/>
    <property type="project" value="UniProtKB-KW"/>
</dbReference>
<proteinExistence type="predicted"/>
<dbReference type="CDD" id="cd00593">
    <property type="entry name" value="RIBOc"/>
    <property type="match status" value="1"/>
</dbReference>
<feature type="region of interest" description="Disordered" evidence="1">
    <location>
        <begin position="455"/>
        <end position="489"/>
    </location>
</feature>
<dbReference type="GO" id="GO:0006396">
    <property type="term" value="P:RNA processing"/>
    <property type="evidence" value="ECO:0007669"/>
    <property type="project" value="InterPro"/>
</dbReference>